<evidence type="ECO:0000313" key="2">
    <source>
        <dbReference type="Proteomes" id="UP000824533"/>
    </source>
</evidence>
<gene>
    <name evidence="1" type="ORF">K1T71_008559</name>
</gene>
<comment type="caution">
    <text evidence="1">The sequence shown here is derived from an EMBL/GenBank/DDBJ whole genome shotgun (WGS) entry which is preliminary data.</text>
</comment>
<organism evidence="1 2">
    <name type="scientific">Dendrolimus kikuchii</name>
    <dbReference type="NCBI Taxonomy" id="765133"/>
    <lineage>
        <taxon>Eukaryota</taxon>
        <taxon>Metazoa</taxon>
        <taxon>Ecdysozoa</taxon>
        <taxon>Arthropoda</taxon>
        <taxon>Hexapoda</taxon>
        <taxon>Insecta</taxon>
        <taxon>Pterygota</taxon>
        <taxon>Neoptera</taxon>
        <taxon>Endopterygota</taxon>
        <taxon>Lepidoptera</taxon>
        <taxon>Glossata</taxon>
        <taxon>Ditrysia</taxon>
        <taxon>Bombycoidea</taxon>
        <taxon>Lasiocampidae</taxon>
        <taxon>Dendrolimus</taxon>
    </lineage>
</organism>
<dbReference type="Proteomes" id="UP000824533">
    <property type="component" value="Linkage Group LG15"/>
</dbReference>
<name>A0ACC1CVB3_9NEOP</name>
<proteinExistence type="predicted"/>
<reference evidence="1 2" key="1">
    <citation type="journal article" date="2021" name="Front. Genet.">
        <title>Chromosome-Level Genome Assembly Reveals Significant Gene Expansion in the Toll and IMD Signaling Pathways of Dendrolimus kikuchii.</title>
        <authorList>
            <person name="Zhou J."/>
            <person name="Wu P."/>
            <person name="Xiong Z."/>
            <person name="Liu N."/>
            <person name="Zhao N."/>
            <person name="Ji M."/>
            <person name="Qiu Y."/>
            <person name="Yang B."/>
        </authorList>
    </citation>
    <scope>NUCLEOTIDE SEQUENCE [LARGE SCALE GENOMIC DNA]</scope>
    <source>
        <strain evidence="1">Ann1</strain>
    </source>
</reference>
<keyword evidence="2" id="KW-1185">Reference proteome</keyword>
<accession>A0ACC1CVB3</accession>
<dbReference type="EMBL" id="CM034401">
    <property type="protein sequence ID" value="KAJ0175400.1"/>
    <property type="molecule type" value="Genomic_DNA"/>
</dbReference>
<evidence type="ECO:0000313" key="1">
    <source>
        <dbReference type="EMBL" id="KAJ0175400.1"/>
    </source>
</evidence>
<protein>
    <submittedName>
        <fullName evidence="1">Uncharacterized protein</fullName>
    </submittedName>
</protein>
<sequence>MWTCAGVLLIVACVSAITRDQFYPHGPGLDQVLPKGKEIQTPEIQLKVPIVFYGEVYESIYVNNYGLLTFRADMPSFLNSEFPLPYPSIAAFYTNVDTTDIGDIFYRETNESHILSKAEESVQNNFHEYYDFKPSSVFIATWLEVTYEGPIHDRKNSFQIAVISNGTESFVELLYPEREIQWIQRETKIESLPDAKAQAGFVAEDGRIFMLRGSGSHQVRNIISWSNTHEPGKYVFRVGDIPLDGNIAVPDQYDQYEVEVEEESKTCAQSGPSVCHMQARCVDYQAGICCQCIEGFYGNGKSCIKNDVPLRVHGKLNGMLNDIGLNDVDIQAYVVVADGRAYTALSLAPPSLGSSMQLLHVLGDVVGWMFAKPSGSAKNGYQLTGSLFNHTADIWFPTTGERVTVTQEYLGHDVFDQITIETDVRGTLPVLLPNTKLELVEYIEQYTLVEPGLMRSDSSRTFINKATGEQYEQRVSQTFSFHPCRFAPVIPEENVPLSLLVTKIYLGYEDRENIVRYGSTNKIAPLGQEDPCIEGRKTCGTHSTCVVQGDSFSCVCQTGYANVYTDETTNACVDVDECAAGTHNCDSNADCFNYDGSFQCRCREGYEGNGINCKEISRCRNINCNENAKCIDNFGEEPYCVCSPGFSGDGQRCYQSYEYACAHCSPYATCPFSEIAQKYSCLCNTGYSGDGFICTENEPDSTTHAVTISNETDTEAEYNETVVLPHCDENGCICPVGYSNYLDERNNELCRLEPSYKEPKPIESNDTSIGCYTDTDCPPNAVCTYSPENARSGHCVCPEGYEGDAYECIERTNVFCNCGPNARCLDSYPGDTVCVCDSGFHGDGYACTPNFSCKNNSDCEYNAECRMQTGSYELTCQCIDGYIKDQNDACIPDAQLCNGALCAEHASCLYDETIAISYCQCNEGYEGQGISQCVPVGRTCDLANDCSPDAICAPIDETFSCVCKDGFLGNGYTCTMEITCRTNVELCSSHASCLKSSDGYVCECNHGYTGNGSYCELIPRKAGNFLVASDGSSVYRVPFQVSPRDFATPINSAISQIAVGIGVDCEGGKIYWGDVISNNIKRASYDGSESEQFLSFGIKSPEGLAIDWAARNIFWTDSRKLTIEVANMDTKVRKVLFAVEGISNPRGIAVHPQRGKIFWSDWKRDGPKIEWANMDGSQRGIFLDKSDVRLPNSLAIDWLKDRLCFADALTGIKCVSIDTMEKEFVAQNTSYPFGLAINGDTFYWTDWKTLSIENINSSTQQRGQMRVASSSTRLYGVALVPEQCPAVYNVCMYRNGGCNPGQLCLPDGQGSRACVDGDKNYEEVRM</sequence>